<dbReference type="EMBL" id="FRCE01000005">
    <property type="protein sequence ID" value="SHL54683.1"/>
    <property type="molecule type" value="Genomic_DNA"/>
</dbReference>
<name>A0ABD7M781_MICLU</name>
<dbReference type="AlphaFoldDB" id="A0ABD7M781"/>
<feature type="non-terminal residue" evidence="1">
    <location>
        <position position="1"/>
    </location>
</feature>
<dbReference type="Proteomes" id="UP000184253">
    <property type="component" value="Unassembled WGS sequence"/>
</dbReference>
<reference evidence="1 2" key="1">
    <citation type="submission" date="2016-11" db="EMBL/GenBank/DDBJ databases">
        <authorList>
            <person name="Varghese N."/>
            <person name="Submissions S."/>
        </authorList>
    </citation>
    <scope>NUCLEOTIDE SEQUENCE [LARGE SCALE GENOMIC DNA]</scope>
    <source>
        <strain evidence="1 2">VTM4R57</strain>
    </source>
</reference>
<evidence type="ECO:0000313" key="2">
    <source>
        <dbReference type="Proteomes" id="UP000184253"/>
    </source>
</evidence>
<evidence type="ECO:0008006" key="3">
    <source>
        <dbReference type="Google" id="ProtNLM"/>
    </source>
</evidence>
<protein>
    <recommendedName>
        <fullName evidence="3">IS5/IS1182 family transposase</fullName>
    </recommendedName>
</protein>
<comment type="caution">
    <text evidence="1">The sequence shown here is derived from an EMBL/GenBank/DDBJ whole genome shotgun (WGS) entry which is preliminary data.</text>
</comment>
<evidence type="ECO:0000313" key="1">
    <source>
        <dbReference type="EMBL" id="SHL54683.1"/>
    </source>
</evidence>
<organism evidence="1 2">
    <name type="scientific">Micrococcus luteus</name>
    <name type="common">Micrococcus lysodeikticus</name>
    <dbReference type="NCBI Taxonomy" id="1270"/>
    <lineage>
        <taxon>Bacteria</taxon>
        <taxon>Bacillati</taxon>
        <taxon>Actinomycetota</taxon>
        <taxon>Actinomycetes</taxon>
        <taxon>Micrococcales</taxon>
        <taxon>Micrococcaceae</taxon>
        <taxon>Micrococcus</taxon>
    </lineage>
</organism>
<sequence>TDPITVASTTTQTGKPAGHQWAVLMATSGKKHWPPMGRTQWPLTYVHLKQWLGLATRYVEYAIVYRAAVVLNAVLTWSKLLSDTP</sequence>
<gene>
    <name evidence="1" type="ORF">SAMN04487849_1051</name>
</gene>
<accession>A0ABD7M781</accession>
<proteinExistence type="predicted"/>